<dbReference type="AlphaFoldDB" id="A0A9P5HAI7"/>
<feature type="region of interest" description="Disordered" evidence="1">
    <location>
        <begin position="169"/>
        <end position="229"/>
    </location>
</feature>
<feature type="compositionally biased region" description="Low complexity" evidence="1">
    <location>
        <begin position="174"/>
        <end position="221"/>
    </location>
</feature>
<evidence type="ECO:0000256" key="2">
    <source>
        <dbReference type="SAM" id="SignalP"/>
    </source>
</evidence>
<evidence type="ECO:0000313" key="3">
    <source>
        <dbReference type="EMBL" id="KAF7545951.1"/>
    </source>
</evidence>
<dbReference type="OrthoDB" id="4843554at2759"/>
<accession>A0A9P5HAI7</accession>
<gene>
    <name evidence="3" type="ORF">G7Z17_g8781</name>
</gene>
<protein>
    <recommendedName>
        <fullName evidence="5">Protein CAP22</fullName>
    </recommendedName>
</protein>
<feature type="region of interest" description="Disordered" evidence="1">
    <location>
        <begin position="95"/>
        <end position="117"/>
    </location>
</feature>
<evidence type="ECO:0000256" key="1">
    <source>
        <dbReference type="SAM" id="MobiDB-lite"/>
    </source>
</evidence>
<sequence length="252" mass="26236">MYANKIALAIAPLLFLARADLQLDNDDVPDACKTICKPIVTLTNACEVDLSGSDDTDRNENRLEAQCICTNDSFDVGHIAALCADCMRQSWRDYDDDDDDDDDNDNDDWNDNDDDGWNDDWDYADLEEIKDILHTCGWTTSSYASASSTAADGITVDATAPTALSQLTTTIVPGSSRSHSSDSSGTATVSASASGSTGSSSDDSSSSGSSSDSTATATNSAEQANETDNAAPALAPIGIAGVAVAGAFLMLA</sequence>
<dbReference type="Proteomes" id="UP000722485">
    <property type="component" value="Unassembled WGS sequence"/>
</dbReference>
<name>A0A9P5HAI7_9HYPO</name>
<keyword evidence="2" id="KW-0732">Signal</keyword>
<evidence type="ECO:0008006" key="5">
    <source>
        <dbReference type="Google" id="ProtNLM"/>
    </source>
</evidence>
<feature type="signal peptide" evidence="2">
    <location>
        <begin position="1"/>
        <end position="19"/>
    </location>
</feature>
<keyword evidence="4" id="KW-1185">Reference proteome</keyword>
<dbReference type="EMBL" id="JAANBB010000232">
    <property type="protein sequence ID" value="KAF7545951.1"/>
    <property type="molecule type" value="Genomic_DNA"/>
</dbReference>
<proteinExistence type="predicted"/>
<comment type="caution">
    <text evidence="3">The sequence shown here is derived from an EMBL/GenBank/DDBJ whole genome shotgun (WGS) entry which is preliminary data.</text>
</comment>
<reference evidence="3" key="1">
    <citation type="submission" date="2020-03" db="EMBL/GenBank/DDBJ databases">
        <title>Draft Genome Sequence of Cylindrodendrum hubeiense.</title>
        <authorList>
            <person name="Buettner E."/>
            <person name="Kellner H."/>
        </authorList>
    </citation>
    <scope>NUCLEOTIDE SEQUENCE</scope>
    <source>
        <strain evidence="3">IHI 201604</strain>
    </source>
</reference>
<organism evidence="3 4">
    <name type="scientific">Cylindrodendrum hubeiense</name>
    <dbReference type="NCBI Taxonomy" id="595255"/>
    <lineage>
        <taxon>Eukaryota</taxon>
        <taxon>Fungi</taxon>
        <taxon>Dikarya</taxon>
        <taxon>Ascomycota</taxon>
        <taxon>Pezizomycotina</taxon>
        <taxon>Sordariomycetes</taxon>
        <taxon>Hypocreomycetidae</taxon>
        <taxon>Hypocreales</taxon>
        <taxon>Nectriaceae</taxon>
        <taxon>Cylindrodendrum</taxon>
    </lineage>
</organism>
<feature type="chain" id="PRO_5040410693" description="Protein CAP22" evidence="2">
    <location>
        <begin position="20"/>
        <end position="252"/>
    </location>
</feature>
<evidence type="ECO:0000313" key="4">
    <source>
        <dbReference type="Proteomes" id="UP000722485"/>
    </source>
</evidence>